<reference evidence="2 3" key="1">
    <citation type="journal article" date="2011" name="Stand. Genomic Sci.">
        <title>Complete genome sequence of Haliscomenobacter hydrossis type strain (O).</title>
        <authorList>
            <consortium name="US DOE Joint Genome Institute (JGI-PGF)"/>
            <person name="Daligault H."/>
            <person name="Lapidus A."/>
            <person name="Zeytun A."/>
            <person name="Nolan M."/>
            <person name="Lucas S."/>
            <person name="Del Rio T.G."/>
            <person name="Tice H."/>
            <person name="Cheng J.F."/>
            <person name="Tapia R."/>
            <person name="Han C."/>
            <person name="Goodwin L."/>
            <person name="Pitluck S."/>
            <person name="Liolios K."/>
            <person name="Pagani I."/>
            <person name="Ivanova N."/>
            <person name="Huntemann M."/>
            <person name="Mavromatis K."/>
            <person name="Mikhailova N."/>
            <person name="Pati A."/>
            <person name="Chen A."/>
            <person name="Palaniappan K."/>
            <person name="Land M."/>
            <person name="Hauser L."/>
            <person name="Brambilla E.M."/>
            <person name="Rohde M."/>
            <person name="Verbarg S."/>
            <person name="Goker M."/>
            <person name="Bristow J."/>
            <person name="Eisen J.A."/>
            <person name="Markowitz V."/>
            <person name="Hugenholtz P."/>
            <person name="Kyrpides N.C."/>
            <person name="Klenk H.P."/>
            <person name="Woyke T."/>
        </authorList>
    </citation>
    <scope>NUCLEOTIDE SEQUENCE [LARGE SCALE GENOMIC DNA]</scope>
    <source>
        <strain evidence="3">ATCC 27775 / DSM 1100 / LMG 10767 / O</strain>
    </source>
</reference>
<evidence type="ECO:0000259" key="1">
    <source>
        <dbReference type="SMART" id="SM01235"/>
    </source>
</evidence>
<dbReference type="InterPro" id="IPR025992">
    <property type="entry name" value="Haem-bd"/>
</dbReference>
<keyword evidence="3" id="KW-1185">Reference proteome</keyword>
<sequence length="170" mass="19409">MLKKIMLVLGAILVLIQFIRPERNTSNDLTYDVHKKYPGPYYVQGILGKACNDCHSNKTEYPWYANVQPVAWMLANHVNDGKRHLNFSNFTSMRIAIQNHKFEEVIEVLDEGEMPLPSYTWLGRHPEAKLTAEEKTALIDWARTSMDSIKAQYPADSLVMPKRPGPPPGK</sequence>
<accession>F4L1C0</accession>
<dbReference type="RefSeq" id="WP_013768344.1">
    <property type="nucleotide sequence ID" value="NC_015510.1"/>
</dbReference>
<protein>
    <recommendedName>
        <fullName evidence="1">Haem-binding domain-containing protein</fullName>
    </recommendedName>
</protein>
<gene>
    <name evidence="2" type="ordered locus">Halhy_5994</name>
</gene>
<proteinExistence type="predicted"/>
<evidence type="ECO:0000313" key="3">
    <source>
        <dbReference type="Proteomes" id="UP000008461"/>
    </source>
</evidence>
<dbReference type="eggNOG" id="COG2010">
    <property type="taxonomic scope" value="Bacteria"/>
</dbReference>
<dbReference type="AlphaFoldDB" id="F4L1C0"/>
<organism evidence="2 3">
    <name type="scientific">Haliscomenobacter hydrossis (strain ATCC 27775 / DSM 1100 / LMG 10767 / O)</name>
    <dbReference type="NCBI Taxonomy" id="760192"/>
    <lineage>
        <taxon>Bacteria</taxon>
        <taxon>Pseudomonadati</taxon>
        <taxon>Bacteroidota</taxon>
        <taxon>Saprospiria</taxon>
        <taxon>Saprospirales</taxon>
        <taxon>Haliscomenobacteraceae</taxon>
        <taxon>Haliscomenobacter</taxon>
    </lineage>
</organism>
<dbReference type="SMART" id="SM01235">
    <property type="entry name" value="Haem_bd"/>
    <property type="match status" value="1"/>
</dbReference>
<dbReference type="HOGENOM" id="CLU_120447_1_0_10"/>
<dbReference type="Pfam" id="PF14376">
    <property type="entry name" value="Haem_bd"/>
    <property type="match status" value="1"/>
</dbReference>
<evidence type="ECO:0000313" key="2">
    <source>
        <dbReference type="EMBL" id="AEE53817.1"/>
    </source>
</evidence>
<dbReference type="EMBL" id="CP002691">
    <property type="protein sequence ID" value="AEE53817.1"/>
    <property type="molecule type" value="Genomic_DNA"/>
</dbReference>
<dbReference type="Proteomes" id="UP000008461">
    <property type="component" value="Chromosome"/>
</dbReference>
<name>F4L1C0_HALH1</name>
<dbReference type="OrthoDB" id="196738at2"/>
<feature type="domain" description="Haem-binding" evidence="1">
    <location>
        <begin position="10"/>
        <end position="146"/>
    </location>
</feature>
<dbReference type="STRING" id="760192.Halhy_5994"/>
<reference key="2">
    <citation type="submission" date="2011-04" db="EMBL/GenBank/DDBJ databases">
        <title>Complete sequence of chromosome of Haliscomenobacter hydrossis DSM 1100.</title>
        <authorList>
            <consortium name="US DOE Joint Genome Institute (JGI-PGF)"/>
            <person name="Lucas S."/>
            <person name="Han J."/>
            <person name="Lapidus A."/>
            <person name="Bruce D."/>
            <person name="Goodwin L."/>
            <person name="Pitluck S."/>
            <person name="Peters L."/>
            <person name="Kyrpides N."/>
            <person name="Mavromatis K."/>
            <person name="Ivanova N."/>
            <person name="Ovchinnikova G."/>
            <person name="Pagani I."/>
            <person name="Daligault H."/>
            <person name="Detter J.C."/>
            <person name="Han C."/>
            <person name="Land M."/>
            <person name="Hauser L."/>
            <person name="Markowitz V."/>
            <person name="Cheng J.-F."/>
            <person name="Hugenholtz P."/>
            <person name="Woyke T."/>
            <person name="Wu D."/>
            <person name="Verbarg S."/>
            <person name="Frueling A."/>
            <person name="Brambilla E."/>
            <person name="Klenk H.-P."/>
            <person name="Eisen J.A."/>
        </authorList>
    </citation>
    <scope>NUCLEOTIDE SEQUENCE</scope>
    <source>
        <strain>DSM 1100</strain>
    </source>
</reference>
<dbReference type="KEGG" id="hhy:Halhy_5994"/>